<dbReference type="PANTHER" id="PTHR10846">
    <property type="entry name" value="SODIUM/POTASSIUM/CALCIUM EXCHANGER"/>
    <property type="match status" value="1"/>
</dbReference>
<feature type="transmembrane region" description="Helical" evidence="18">
    <location>
        <begin position="188"/>
        <end position="207"/>
    </location>
</feature>
<evidence type="ECO:0000256" key="9">
    <source>
        <dbReference type="ARBA" id="ARBA00022837"/>
    </source>
</evidence>
<dbReference type="Gene3D" id="1.20.1420.30">
    <property type="entry name" value="NCX, central ion-binding region"/>
    <property type="match status" value="2"/>
</dbReference>
<feature type="compositionally biased region" description="Low complexity" evidence="17">
    <location>
        <begin position="338"/>
        <end position="347"/>
    </location>
</feature>
<dbReference type="AlphaFoldDB" id="A0AAN9TGQ4"/>
<evidence type="ECO:0000256" key="7">
    <source>
        <dbReference type="ARBA" id="ARBA00022692"/>
    </source>
</evidence>
<name>A0AAN9TGQ4_9HEMI</name>
<dbReference type="PANTHER" id="PTHR10846:SF72">
    <property type="entry name" value="SODIUM_POTASSIUM_CALCIUM EXCHANGER NCKX30C"/>
    <property type="match status" value="1"/>
</dbReference>
<keyword evidence="13" id="KW-0915">Sodium</keyword>
<evidence type="ECO:0000256" key="16">
    <source>
        <dbReference type="ARBA" id="ARBA00023201"/>
    </source>
</evidence>
<organism evidence="21 22">
    <name type="scientific">Parthenolecanium corni</name>
    <dbReference type="NCBI Taxonomy" id="536013"/>
    <lineage>
        <taxon>Eukaryota</taxon>
        <taxon>Metazoa</taxon>
        <taxon>Ecdysozoa</taxon>
        <taxon>Arthropoda</taxon>
        <taxon>Hexapoda</taxon>
        <taxon>Insecta</taxon>
        <taxon>Pterygota</taxon>
        <taxon>Neoptera</taxon>
        <taxon>Paraneoptera</taxon>
        <taxon>Hemiptera</taxon>
        <taxon>Sternorrhyncha</taxon>
        <taxon>Coccoidea</taxon>
        <taxon>Coccidae</taxon>
        <taxon>Parthenolecanium</taxon>
    </lineage>
</organism>
<keyword evidence="4" id="KW-0050">Antiport</keyword>
<comment type="similarity">
    <text evidence="2">Belongs to the Ca(2+):cation antiporter (CaCA) (TC 2.A.19) family. SLC24A subfamily.</text>
</comment>
<dbReference type="FunFam" id="1.20.1420.30:FF:000009">
    <property type="entry name" value="sodium/potassium/calcium exchanger 5 isoform X2"/>
    <property type="match status" value="1"/>
</dbReference>
<feature type="transmembrane region" description="Helical" evidence="18">
    <location>
        <begin position="554"/>
        <end position="575"/>
    </location>
</feature>
<comment type="caution">
    <text evidence="21">The sequence shown here is derived from an EMBL/GenBank/DDBJ whole genome shotgun (WGS) entry which is preliminary data.</text>
</comment>
<evidence type="ECO:0000256" key="4">
    <source>
        <dbReference type="ARBA" id="ARBA00022449"/>
    </source>
</evidence>
<evidence type="ECO:0000256" key="2">
    <source>
        <dbReference type="ARBA" id="ARBA00005364"/>
    </source>
</evidence>
<evidence type="ECO:0000256" key="12">
    <source>
        <dbReference type="ARBA" id="ARBA00022989"/>
    </source>
</evidence>
<feature type="transmembrane region" description="Helical" evidence="18">
    <location>
        <begin position="527"/>
        <end position="548"/>
    </location>
</feature>
<proteinExistence type="inferred from homology"/>
<evidence type="ECO:0000256" key="8">
    <source>
        <dbReference type="ARBA" id="ARBA00022729"/>
    </source>
</evidence>
<feature type="chain" id="PRO_5042883836" description="Sodium/calcium exchanger membrane region domain-containing protein" evidence="19">
    <location>
        <begin position="22"/>
        <end position="579"/>
    </location>
</feature>
<keyword evidence="5" id="KW-0633">Potassium transport</keyword>
<evidence type="ECO:0000256" key="15">
    <source>
        <dbReference type="ARBA" id="ARBA00023136"/>
    </source>
</evidence>
<accession>A0AAN9TGQ4</accession>
<dbReference type="GO" id="GO:0015293">
    <property type="term" value="F:symporter activity"/>
    <property type="evidence" value="ECO:0007669"/>
    <property type="project" value="UniProtKB-KW"/>
</dbReference>
<protein>
    <recommendedName>
        <fullName evidence="20">Sodium/calcium exchanger membrane region domain-containing protein</fullName>
    </recommendedName>
</protein>
<dbReference type="InterPro" id="IPR004837">
    <property type="entry name" value="NaCa_Exmemb"/>
</dbReference>
<sequence>MSCSFIFACAVVLEILLSCAASTDLPTSFSTEPVFASFENQTTESYKTTSYQPKEQDVNSTAAPRRDPLFPPDPFTLEQKRHGAVLLHVFGVIYSFFALAIVCDEFFVPSLDVIIDILDITPDVAGATFMAAGGSAPELFTSVMGVFVSFNNVGIGTIVGSAVFNILFVIGACAICSQNVLQLTWWPLFRDCSFYSISLITLIVFFKDNVIELYEAVVLFLLYFAYVTFMKWNQPVEGFVKTKLLRKTMTRVSSSDELMPKMIQGKCNLDTHQDNNTSAKFRCGLLQLMMQTLDPLHEDKVDEKAIELHALASLKALLDATKTNQGAATATAARNLRSPSSCRSSSDMKSCAHSVDFASSKPIVAQVADEDNDDDNEKPLDLSWPETTKKKLFYLFTLPIVLPLWLTLPDPRSERGRKFFVVTFIGSILWIAVFSYLMVWWASIVGETLYIPAEVMGLTFLAAGTSVPDLITSVIVTRKGCGDMAVSSSVGSNIFDITVGLPFPWILYNIINGSPVKVNSTGMTCSMATLFLMLIFVVLSIACFGWKMSNSLGYTMFVLYIVFVILSLVFEYRVIKCPV</sequence>
<dbReference type="InterPro" id="IPR004481">
    <property type="entry name" value="K/Na/Ca-exchanger"/>
</dbReference>
<keyword evidence="22" id="KW-1185">Reference proteome</keyword>
<dbReference type="Pfam" id="PF01699">
    <property type="entry name" value="Na_Ca_ex"/>
    <property type="match status" value="2"/>
</dbReference>
<feature type="transmembrane region" description="Helical" evidence="18">
    <location>
        <begin position="420"/>
        <end position="442"/>
    </location>
</feature>
<evidence type="ECO:0000256" key="17">
    <source>
        <dbReference type="SAM" id="MobiDB-lite"/>
    </source>
</evidence>
<keyword evidence="9" id="KW-0106">Calcium</keyword>
<keyword evidence="10" id="KW-0769">Symport</keyword>
<evidence type="ECO:0000256" key="5">
    <source>
        <dbReference type="ARBA" id="ARBA00022538"/>
    </source>
</evidence>
<reference evidence="21 22" key="1">
    <citation type="submission" date="2024-03" db="EMBL/GenBank/DDBJ databases">
        <title>Adaptation during the transition from Ophiocordyceps entomopathogen to insect associate is accompanied by gene loss and intensified selection.</title>
        <authorList>
            <person name="Ward C.M."/>
            <person name="Onetto C.A."/>
            <person name="Borneman A.R."/>
        </authorList>
    </citation>
    <scope>NUCLEOTIDE SEQUENCE [LARGE SCALE GENOMIC DNA]</scope>
    <source>
        <strain evidence="21">AWRI1</strain>
        <tissue evidence="21">Single Adult Female</tissue>
    </source>
</reference>
<keyword evidence="6" id="KW-0109">Calcium transport</keyword>
<evidence type="ECO:0000313" key="21">
    <source>
        <dbReference type="EMBL" id="KAK7591133.1"/>
    </source>
</evidence>
<evidence type="ECO:0000256" key="11">
    <source>
        <dbReference type="ARBA" id="ARBA00022958"/>
    </source>
</evidence>
<keyword evidence="3" id="KW-0813">Transport</keyword>
<feature type="transmembrane region" description="Helical" evidence="18">
    <location>
        <begin position="153"/>
        <end position="176"/>
    </location>
</feature>
<evidence type="ECO:0000256" key="18">
    <source>
        <dbReference type="SAM" id="Phobius"/>
    </source>
</evidence>
<dbReference type="InterPro" id="IPR044880">
    <property type="entry name" value="NCX_ion-bd_dom_sf"/>
</dbReference>
<dbReference type="GO" id="GO:0005886">
    <property type="term" value="C:plasma membrane"/>
    <property type="evidence" value="ECO:0007669"/>
    <property type="project" value="TreeGrafter"/>
</dbReference>
<dbReference type="GO" id="GO:0006874">
    <property type="term" value="P:intracellular calcium ion homeostasis"/>
    <property type="evidence" value="ECO:0007669"/>
    <property type="project" value="TreeGrafter"/>
</dbReference>
<evidence type="ECO:0000256" key="3">
    <source>
        <dbReference type="ARBA" id="ARBA00022448"/>
    </source>
</evidence>
<keyword evidence="12 18" id="KW-1133">Transmembrane helix</keyword>
<feature type="domain" description="Sodium/calcium exchanger membrane region" evidence="20">
    <location>
        <begin position="421"/>
        <end position="568"/>
    </location>
</feature>
<evidence type="ECO:0000256" key="1">
    <source>
        <dbReference type="ARBA" id="ARBA00004141"/>
    </source>
</evidence>
<feature type="signal peptide" evidence="19">
    <location>
        <begin position="1"/>
        <end position="21"/>
    </location>
</feature>
<dbReference type="FunFam" id="1.20.1420.30:FF:000004">
    <property type="entry name" value="Sodium/potassium/calcium exchanger 2 isoform 1"/>
    <property type="match status" value="1"/>
</dbReference>
<evidence type="ECO:0000256" key="6">
    <source>
        <dbReference type="ARBA" id="ARBA00022568"/>
    </source>
</evidence>
<feature type="region of interest" description="Disordered" evidence="17">
    <location>
        <begin position="328"/>
        <end position="347"/>
    </location>
</feature>
<evidence type="ECO:0000256" key="14">
    <source>
        <dbReference type="ARBA" id="ARBA00023065"/>
    </source>
</evidence>
<dbReference type="NCBIfam" id="TIGR00367">
    <property type="entry name" value="calcium/sodium antiporter"/>
    <property type="match status" value="1"/>
</dbReference>
<feature type="transmembrane region" description="Helical" evidence="18">
    <location>
        <begin position="84"/>
        <end position="103"/>
    </location>
</feature>
<evidence type="ECO:0000313" key="22">
    <source>
        <dbReference type="Proteomes" id="UP001367676"/>
    </source>
</evidence>
<dbReference type="GO" id="GO:0008273">
    <property type="term" value="F:calcium, potassium:sodium antiporter activity"/>
    <property type="evidence" value="ECO:0007669"/>
    <property type="project" value="TreeGrafter"/>
</dbReference>
<keyword evidence="11" id="KW-0630">Potassium</keyword>
<evidence type="ECO:0000259" key="20">
    <source>
        <dbReference type="Pfam" id="PF01699"/>
    </source>
</evidence>
<feature type="domain" description="Sodium/calcium exchanger membrane region" evidence="20">
    <location>
        <begin position="89"/>
        <end position="230"/>
    </location>
</feature>
<keyword evidence="16" id="KW-0739">Sodium transport</keyword>
<comment type="subcellular location">
    <subcellularLocation>
        <location evidence="1">Membrane</location>
        <topology evidence="1">Multi-pass membrane protein</topology>
    </subcellularLocation>
</comment>
<keyword evidence="14" id="KW-0406">Ion transport</keyword>
<evidence type="ECO:0000256" key="19">
    <source>
        <dbReference type="SAM" id="SignalP"/>
    </source>
</evidence>
<feature type="transmembrane region" description="Helical" evidence="18">
    <location>
        <begin position="213"/>
        <end position="232"/>
    </location>
</feature>
<dbReference type="EMBL" id="JBBCAQ010000022">
    <property type="protein sequence ID" value="KAK7591133.1"/>
    <property type="molecule type" value="Genomic_DNA"/>
</dbReference>
<keyword evidence="7 18" id="KW-0812">Transmembrane</keyword>
<keyword evidence="15 18" id="KW-0472">Membrane</keyword>
<dbReference type="Proteomes" id="UP001367676">
    <property type="component" value="Unassembled WGS sequence"/>
</dbReference>
<evidence type="ECO:0000256" key="13">
    <source>
        <dbReference type="ARBA" id="ARBA00023053"/>
    </source>
</evidence>
<gene>
    <name evidence="21" type="ORF">V9T40_002746</name>
</gene>
<keyword evidence="8 19" id="KW-0732">Signal</keyword>
<evidence type="ECO:0000256" key="10">
    <source>
        <dbReference type="ARBA" id="ARBA00022847"/>
    </source>
</evidence>
<dbReference type="GO" id="GO:0005262">
    <property type="term" value="F:calcium channel activity"/>
    <property type="evidence" value="ECO:0007669"/>
    <property type="project" value="TreeGrafter"/>
</dbReference>